<accession>A0A178I5G0</accession>
<evidence type="ECO:0000313" key="2">
    <source>
        <dbReference type="EMBL" id="OAM79966.1"/>
    </source>
</evidence>
<gene>
    <name evidence="2" type="ORF">A3840_02430</name>
</gene>
<keyword evidence="3" id="KW-1185">Reference proteome</keyword>
<name>A0A178I5G0_9HYPH</name>
<feature type="transmembrane region" description="Helical" evidence="1">
    <location>
        <begin position="400"/>
        <end position="416"/>
    </location>
</feature>
<feature type="transmembrane region" description="Helical" evidence="1">
    <location>
        <begin position="80"/>
        <end position="99"/>
    </location>
</feature>
<feature type="transmembrane region" description="Helical" evidence="1">
    <location>
        <begin position="428"/>
        <end position="454"/>
    </location>
</feature>
<feature type="transmembrane region" description="Helical" evidence="1">
    <location>
        <begin position="258"/>
        <end position="277"/>
    </location>
</feature>
<keyword evidence="1" id="KW-0472">Membrane</keyword>
<feature type="transmembrane region" description="Helical" evidence="1">
    <location>
        <begin position="289"/>
        <end position="308"/>
    </location>
</feature>
<dbReference type="Proteomes" id="UP000078389">
    <property type="component" value="Unassembled WGS sequence"/>
</dbReference>
<feature type="transmembrane region" description="Helical" evidence="1">
    <location>
        <begin position="161"/>
        <end position="179"/>
    </location>
</feature>
<proteinExistence type="predicted"/>
<organism evidence="2 3">
    <name type="scientific">Devosia elaeis</name>
    <dbReference type="NCBI Taxonomy" id="1770058"/>
    <lineage>
        <taxon>Bacteria</taxon>
        <taxon>Pseudomonadati</taxon>
        <taxon>Pseudomonadota</taxon>
        <taxon>Alphaproteobacteria</taxon>
        <taxon>Hyphomicrobiales</taxon>
        <taxon>Devosiaceae</taxon>
        <taxon>Devosia</taxon>
    </lineage>
</organism>
<keyword evidence="1" id="KW-1133">Transmembrane helix</keyword>
<feature type="transmembrane region" description="Helical" evidence="1">
    <location>
        <begin position="136"/>
        <end position="154"/>
    </location>
</feature>
<sequence>MSAQFPPLARRDWLSLLLVWGLAAGALLLRGANAGADGPLFGDTDDAMRMVVVRDFLAGQGWHDLVQHRLNTPYGVEIHWSRLIDVPLAGLLALSGLVFGPAAIAVTGTLWPLLLLAVMLYLSARVTLDLVGREGLVAALVLPILAPAILAEFMPGRLDHHNVIVLLTMAGLLAALRALRQPLWAWLGGLIAATALAIAIEALPGIVAAILAFGLAYVADPARAANLRRFGLGFAFGMVGHLMLARPLALWFEAACDMISPVYVLAGLMVGAAYLLASLLPAPRLAWQRLALLAILGLAAIAVVVLAYPQCLAGPYAELDPWLIDNWIAAIVEAKPWHRSLGEIPAYAVGVGVPVLIGLFAGLAALRLERQSRLEWLILLVFIAATALIMLAQVRGARLAVLPAVPAAAWLIARARQAYLARRGAGEIAALLGAWLASAGIVLMLGTGAVLALLPQPSATGARAADISSGRAACLAPAAYVDLRGLPPERIMAPIDLGSHILLETGHAVVSAPYHRNEAGLLDTFRFFNRPAEGARAIAAARGLGLVVTCPALPEMQGPARAEPGTLLNLLAEGDPPDWLADVSLDGPLKIYAVLPPNLAP</sequence>
<feature type="transmembrane region" description="Helical" evidence="1">
    <location>
        <begin position="344"/>
        <end position="364"/>
    </location>
</feature>
<keyword evidence="1" id="KW-0812">Transmembrane</keyword>
<dbReference type="STRING" id="1770058.A3840_02430"/>
<feature type="transmembrane region" description="Helical" evidence="1">
    <location>
        <begin position="230"/>
        <end position="252"/>
    </location>
</feature>
<dbReference type="PROSITE" id="PS51318">
    <property type="entry name" value="TAT"/>
    <property type="match status" value="1"/>
</dbReference>
<feature type="transmembrane region" description="Helical" evidence="1">
    <location>
        <begin position="376"/>
        <end position="394"/>
    </location>
</feature>
<dbReference type="AlphaFoldDB" id="A0A178I5G0"/>
<reference evidence="2 3" key="1">
    <citation type="submission" date="2016-03" db="EMBL/GenBank/DDBJ databases">
        <title>Genome sequencing of Devosia sp. S37.</title>
        <authorList>
            <person name="Mohd Nor M."/>
        </authorList>
    </citation>
    <scope>NUCLEOTIDE SEQUENCE [LARGE SCALE GENOMIC DNA]</scope>
    <source>
        <strain evidence="2 3">S37</strain>
    </source>
</reference>
<feature type="transmembrane region" description="Helical" evidence="1">
    <location>
        <begin position="104"/>
        <end position="124"/>
    </location>
</feature>
<evidence type="ECO:0008006" key="4">
    <source>
        <dbReference type="Google" id="ProtNLM"/>
    </source>
</evidence>
<dbReference type="OrthoDB" id="1082056at2"/>
<evidence type="ECO:0000256" key="1">
    <source>
        <dbReference type="SAM" id="Phobius"/>
    </source>
</evidence>
<dbReference type="EMBL" id="LVVY01000061">
    <property type="protein sequence ID" value="OAM79966.1"/>
    <property type="molecule type" value="Genomic_DNA"/>
</dbReference>
<protein>
    <recommendedName>
        <fullName evidence="4">Glycosyltransferase RgtA/B/C/D-like domain-containing protein</fullName>
    </recommendedName>
</protein>
<comment type="caution">
    <text evidence="2">The sequence shown here is derived from an EMBL/GenBank/DDBJ whole genome shotgun (WGS) entry which is preliminary data.</text>
</comment>
<dbReference type="InterPro" id="IPR006311">
    <property type="entry name" value="TAT_signal"/>
</dbReference>
<dbReference type="RefSeq" id="WP_067451318.1">
    <property type="nucleotide sequence ID" value="NZ_LVVY01000061.1"/>
</dbReference>
<evidence type="ECO:0000313" key="3">
    <source>
        <dbReference type="Proteomes" id="UP000078389"/>
    </source>
</evidence>
<feature type="transmembrane region" description="Helical" evidence="1">
    <location>
        <begin position="185"/>
        <end position="218"/>
    </location>
</feature>